<keyword evidence="3" id="KW-1185">Reference proteome</keyword>
<dbReference type="InterPro" id="IPR025380">
    <property type="entry name" value="DUF4369"/>
</dbReference>
<sequence length="237" mass="26966">MKYAVIYCLLILSIVSCKKPTDKINNSTAKNLLSSFEISGSLKNFSTRKIYLNKIIESSLYPIDSAFVKDNSFTFKGVVQYPERFALTYENYATTSIIIVENKNFQLQINGLHLSEPLIADSPLNDELNAYKTSSKRIFSKINELFPQFQKARLENDSEKLKEIGSEMKTIETEFTNFTYNYIKTNKNSFLAAMLLKDQLKTSTVDTLKIKSTYKLLSSEVKKCPDAIAIATTLNLH</sequence>
<dbReference type="AlphaFoldDB" id="A0A1H3ANP9"/>
<dbReference type="Pfam" id="PF14289">
    <property type="entry name" value="DUF4369"/>
    <property type="match status" value="1"/>
</dbReference>
<gene>
    <name evidence="2" type="ORF">SAMN05444411_104184</name>
</gene>
<dbReference type="STRING" id="762486.SAMN05444411_104184"/>
<dbReference type="Proteomes" id="UP000199595">
    <property type="component" value="Unassembled WGS sequence"/>
</dbReference>
<feature type="domain" description="DUF4369" evidence="1">
    <location>
        <begin position="36"/>
        <end position="113"/>
    </location>
</feature>
<name>A0A1H3ANP9_9FLAO</name>
<organism evidence="2 3">
    <name type="scientific">Lutibacter oricola</name>
    <dbReference type="NCBI Taxonomy" id="762486"/>
    <lineage>
        <taxon>Bacteria</taxon>
        <taxon>Pseudomonadati</taxon>
        <taxon>Bacteroidota</taxon>
        <taxon>Flavobacteriia</taxon>
        <taxon>Flavobacteriales</taxon>
        <taxon>Flavobacteriaceae</taxon>
        <taxon>Lutibacter</taxon>
    </lineage>
</organism>
<dbReference type="OrthoDB" id="1438694at2"/>
<dbReference type="PROSITE" id="PS51257">
    <property type="entry name" value="PROKAR_LIPOPROTEIN"/>
    <property type="match status" value="1"/>
</dbReference>
<evidence type="ECO:0000313" key="2">
    <source>
        <dbReference type="EMBL" id="SDX31317.1"/>
    </source>
</evidence>
<evidence type="ECO:0000259" key="1">
    <source>
        <dbReference type="Pfam" id="PF14289"/>
    </source>
</evidence>
<reference evidence="2 3" key="1">
    <citation type="submission" date="2016-10" db="EMBL/GenBank/DDBJ databases">
        <authorList>
            <person name="de Groot N.N."/>
        </authorList>
    </citation>
    <scope>NUCLEOTIDE SEQUENCE [LARGE SCALE GENOMIC DNA]</scope>
    <source>
        <strain evidence="2 3">DSM 24956</strain>
    </source>
</reference>
<accession>A0A1H3ANP9</accession>
<dbReference type="RefSeq" id="WP_090123054.1">
    <property type="nucleotide sequence ID" value="NZ_FNNJ01000004.1"/>
</dbReference>
<protein>
    <recommendedName>
        <fullName evidence="1">DUF4369 domain-containing protein</fullName>
    </recommendedName>
</protein>
<proteinExistence type="predicted"/>
<dbReference type="EMBL" id="FNNJ01000004">
    <property type="protein sequence ID" value="SDX31317.1"/>
    <property type="molecule type" value="Genomic_DNA"/>
</dbReference>
<evidence type="ECO:0000313" key="3">
    <source>
        <dbReference type="Proteomes" id="UP000199595"/>
    </source>
</evidence>